<dbReference type="InterPro" id="IPR009510">
    <property type="entry name" value="T3SS_K"/>
</dbReference>
<dbReference type="RefSeq" id="WP_049844995.1">
    <property type="nucleotide sequence ID" value="NZ_LLEI02000091.1"/>
</dbReference>
<protein>
    <submittedName>
        <fullName evidence="1">Type III secretion protein</fullName>
    </submittedName>
</protein>
<dbReference type="Proteomes" id="UP000078406">
    <property type="component" value="Unassembled WGS sequence"/>
</dbReference>
<evidence type="ECO:0000313" key="2">
    <source>
        <dbReference type="Proteomes" id="UP000078406"/>
    </source>
</evidence>
<dbReference type="EMBL" id="LLEI02000091">
    <property type="protein sequence ID" value="OAJ92089.1"/>
    <property type="molecule type" value="Genomic_DNA"/>
</dbReference>
<dbReference type="AlphaFoldDB" id="A0A177XUA1"/>
<gene>
    <name evidence="1" type="ORF">APB76_22285</name>
</gene>
<comment type="caution">
    <text evidence="1">The sequence shown here is derived from an EMBL/GenBank/DDBJ whole genome shotgun (WGS) entry which is preliminary data.</text>
</comment>
<dbReference type="Pfam" id="PF06578">
    <property type="entry name" value="YscK"/>
    <property type="match status" value="1"/>
</dbReference>
<evidence type="ECO:0000313" key="1">
    <source>
        <dbReference type="EMBL" id="OAJ92089.1"/>
    </source>
</evidence>
<proteinExistence type="predicted"/>
<sequence>MANPETPLSQVVHQFNYCPCQYMDSSWLTEKQSWIENLDGWRHRPMLNNWALKEWALTPISESTFNIPTNSMALLPPEALKKLLVMVGGVLHCIAMRQVILKEPKQHLNTVFGPEGVQFCIQQGPMLLSDWPEGWQHKLPSQFDSVSIQERALQLGLVWFSFILKNSPDNIQQRWRFKLKQSDFTFSSNVAWLEESQRDLAYRLTKKIAKQVIPQWFHLLK</sequence>
<name>A0A177XUA1_9VIBR</name>
<organism evidence="1 2">
    <name type="scientific">Vibrio bivalvicida</name>
    <dbReference type="NCBI Taxonomy" id="1276888"/>
    <lineage>
        <taxon>Bacteria</taxon>
        <taxon>Pseudomonadati</taxon>
        <taxon>Pseudomonadota</taxon>
        <taxon>Gammaproteobacteria</taxon>
        <taxon>Vibrionales</taxon>
        <taxon>Vibrionaceae</taxon>
        <taxon>Vibrio</taxon>
        <taxon>Vibrio oreintalis group</taxon>
    </lineage>
</organism>
<reference evidence="1 2" key="1">
    <citation type="journal article" date="2016" name="Syst. Appl. Microbiol.">
        <title>Vibrio bivalvicida sp. nov., a novel larval pathogen for bivalve molluscs reared in a hatchery.</title>
        <authorList>
            <person name="Dubert J."/>
            <person name="Romalde J.L."/>
            <person name="Prado S."/>
            <person name="Barja J.L."/>
        </authorList>
    </citation>
    <scope>NUCLEOTIDE SEQUENCE [LARGE SCALE GENOMIC DNA]</scope>
    <source>
        <strain evidence="1 2">605</strain>
    </source>
</reference>
<accession>A0A177XUA1</accession>